<evidence type="ECO:0000313" key="4">
    <source>
        <dbReference type="Proteomes" id="UP000290218"/>
    </source>
</evidence>
<feature type="chain" id="PRO_5020906081" evidence="1">
    <location>
        <begin position="22"/>
        <end position="285"/>
    </location>
</feature>
<evidence type="ECO:0000313" key="3">
    <source>
        <dbReference type="EMBL" id="RXK56096.1"/>
    </source>
</evidence>
<dbReference type="RefSeq" id="WP_129047462.1">
    <property type="nucleotide sequence ID" value="NZ_SDHX01000001.1"/>
</dbReference>
<protein>
    <submittedName>
        <fullName evidence="3">Sugar phosphate isomerase/epimerase</fullName>
    </submittedName>
</protein>
<dbReference type="OrthoDB" id="9798407at2"/>
<keyword evidence="1" id="KW-0732">Signal</keyword>
<keyword evidence="4" id="KW-1185">Reference proteome</keyword>
<sequence>MKTPRLPLVLMSLVLASCATAAETFKEHLGLQLWSMREQTKADPAAALDWVKAQGFTEVETAGTYGLSDEAFLKMLQDRGLKAVGAHIGYEALTKDLAGAIKTAKTLGVKYVMTAWIPHKAPFTAEIARKAAADFNKWGEAFRQEGITYGYHPHGYEFVKLPEEGGKTPFDLILEGTNPNFVSFEMDVFWVFHAGLDPATLLRQHPTRWSLLHVKDIRKGAVTGLSTGGAPPIDNVAVGTGQIDWPAVLKAAQDIGVKHYFVEDETPTPLVCIPDSLKYLRALKL</sequence>
<comment type="caution">
    <text evidence="3">The sequence shown here is derived from an EMBL/GenBank/DDBJ whole genome shotgun (WGS) entry which is preliminary data.</text>
</comment>
<dbReference type="InterPro" id="IPR036237">
    <property type="entry name" value="Xyl_isomerase-like_sf"/>
</dbReference>
<dbReference type="InterPro" id="IPR050312">
    <property type="entry name" value="IolE/XylAMocC-like"/>
</dbReference>
<name>A0A4Q1CB08_9BACT</name>
<dbReference type="EMBL" id="SDHX01000001">
    <property type="protein sequence ID" value="RXK56096.1"/>
    <property type="molecule type" value="Genomic_DNA"/>
</dbReference>
<organism evidence="3 4">
    <name type="scientific">Oleiharenicola lentus</name>
    <dbReference type="NCBI Taxonomy" id="2508720"/>
    <lineage>
        <taxon>Bacteria</taxon>
        <taxon>Pseudomonadati</taxon>
        <taxon>Verrucomicrobiota</taxon>
        <taxon>Opitutia</taxon>
        <taxon>Opitutales</taxon>
        <taxon>Opitutaceae</taxon>
        <taxon>Oleiharenicola</taxon>
    </lineage>
</organism>
<gene>
    <name evidence="3" type="ORF">ESB00_09550</name>
</gene>
<proteinExistence type="predicted"/>
<dbReference type="Gene3D" id="3.20.20.150">
    <property type="entry name" value="Divalent-metal-dependent TIM barrel enzymes"/>
    <property type="match status" value="1"/>
</dbReference>
<keyword evidence="3" id="KW-0413">Isomerase</keyword>
<feature type="signal peptide" evidence="1">
    <location>
        <begin position="1"/>
        <end position="21"/>
    </location>
</feature>
<accession>A0A4Q1CB08</accession>
<dbReference type="Proteomes" id="UP000290218">
    <property type="component" value="Unassembled WGS sequence"/>
</dbReference>
<dbReference type="AlphaFoldDB" id="A0A4Q1CB08"/>
<dbReference type="GO" id="GO:0016853">
    <property type="term" value="F:isomerase activity"/>
    <property type="evidence" value="ECO:0007669"/>
    <property type="project" value="UniProtKB-KW"/>
</dbReference>
<dbReference type="SUPFAM" id="SSF51658">
    <property type="entry name" value="Xylose isomerase-like"/>
    <property type="match status" value="1"/>
</dbReference>
<reference evidence="3 4" key="1">
    <citation type="submission" date="2019-01" db="EMBL/GenBank/DDBJ databases">
        <title>Lacunisphaera sp. strain TWA-58.</title>
        <authorList>
            <person name="Chen W.-M."/>
        </authorList>
    </citation>
    <scope>NUCLEOTIDE SEQUENCE [LARGE SCALE GENOMIC DNA]</scope>
    <source>
        <strain evidence="3 4">TWA-58</strain>
    </source>
</reference>
<evidence type="ECO:0000259" key="2">
    <source>
        <dbReference type="Pfam" id="PF01261"/>
    </source>
</evidence>
<dbReference type="PROSITE" id="PS51257">
    <property type="entry name" value="PROKAR_LIPOPROTEIN"/>
    <property type="match status" value="1"/>
</dbReference>
<dbReference type="PANTHER" id="PTHR12110:SF41">
    <property type="entry name" value="INOSOSE DEHYDRATASE"/>
    <property type="match status" value="1"/>
</dbReference>
<dbReference type="InterPro" id="IPR013022">
    <property type="entry name" value="Xyl_isomerase-like_TIM-brl"/>
</dbReference>
<feature type="domain" description="Xylose isomerase-like TIM barrel" evidence="2">
    <location>
        <begin position="48"/>
        <end position="282"/>
    </location>
</feature>
<dbReference type="Pfam" id="PF01261">
    <property type="entry name" value="AP_endonuc_2"/>
    <property type="match status" value="1"/>
</dbReference>
<evidence type="ECO:0000256" key="1">
    <source>
        <dbReference type="SAM" id="SignalP"/>
    </source>
</evidence>
<dbReference type="PANTHER" id="PTHR12110">
    <property type="entry name" value="HYDROXYPYRUVATE ISOMERASE"/>
    <property type="match status" value="1"/>
</dbReference>